<gene>
    <name evidence="1" type="ORF">ACFYKT_13075</name>
</gene>
<evidence type="ECO:0000313" key="2">
    <source>
        <dbReference type="Proteomes" id="UP001601058"/>
    </source>
</evidence>
<organism evidence="1 2">
    <name type="scientific">Cytobacillus mangrovibacter</name>
    <dbReference type="NCBI Taxonomy" id="3299024"/>
    <lineage>
        <taxon>Bacteria</taxon>
        <taxon>Bacillati</taxon>
        <taxon>Bacillota</taxon>
        <taxon>Bacilli</taxon>
        <taxon>Bacillales</taxon>
        <taxon>Bacillaceae</taxon>
        <taxon>Cytobacillus</taxon>
    </lineage>
</organism>
<comment type="caution">
    <text evidence="1">The sequence shown here is derived from an EMBL/GenBank/DDBJ whole genome shotgun (WGS) entry which is preliminary data.</text>
</comment>
<dbReference type="EMBL" id="JBIACJ010000006">
    <property type="protein sequence ID" value="MFE8697270.1"/>
    <property type="molecule type" value="Genomic_DNA"/>
</dbReference>
<proteinExistence type="predicted"/>
<dbReference type="RefSeq" id="WP_389220138.1">
    <property type="nucleotide sequence ID" value="NZ_JBIACJ010000006.1"/>
</dbReference>
<dbReference type="Proteomes" id="UP001601058">
    <property type="component" value="Unassembled WGS sequence"/>
</dbReference>
<name>A0ABW6JZD4_9BACI</name>
<keyword evidence="2" id="KW-1185">Reference proteome</keyword>
<sequence length="100" mass="11437">MEKEILKVLEQINGKLDRQEETLKLQGETLKEHTGILSGLRNGQEVLKAEISELRLQNAKEIGEIKEQLKGIEDSVGVLKEDTWQNKKDIHRIKKTMGMS</sequence>
<reference evidence="1 2" key="1">
    <citation type="submission" date="2024-08" db="EMBL/GenBank/DDBJ databases">
        <title>Two novel Cytobacillus novel species.</title>
        <authorList>
            <person name="Liu G."/>
        </authorList>
    </citation>
    <scope>NUCLEOTIDE SEQUENCE [LARGE SCALE GENOMIC DNA]</scope>
    <source>
        <strain evidence="1 2">FJAT-53684</strain>
    </source>
</reference>
<evidence type="ECO:0000313" key="1">
    <source>
        <dbReference type="EMBL" id="MFE8697270.1"/>
    </source>
</evidence>
<protein>
    <submittedName>
        <fullName evidence="1">Uncharacterized protein</fullName>
    </submittedName>
</protein>
<accession>A0ABW6JZD4</accession>